<gene>
    <name evidence="5" type="ORF">JIN85_01195</name>
</gene>
<comment type="similarity">
    <text evidence="1">Belongs to the 'phage' integrase family.</text>
</comment>
<dbReference type="InterPro" id="IPR050090">
    <property type="entry name" value="Tyrosine_recombinase_XerCD"/>
</dbReference>
<dbReference type="EMBL" id="JAENIJ010000001">
    <property type="protein sequence ID" value="MBK1881007.1"/>
    <property type="molecule type" value="Genomic_DNA"/>
</dbReference>
<evidence type="ECO:0000313" key="5">
    <source>
        <dbReference type="EMBL" id="MBK1881007.1"/>
    </source>
</evidence>
<keyword evidence="3" id="KW-0233">DNA recombination</keyword>
<keyword evidence="6" id="KW-1185">Reference proteome</keyword>
<evidence type="ECO:0000313" key="6">
    <source>
        <dbReference type="Proteomes" id="UP000603141"/>
    </source>
</evidence>
<dbReference type="GO" id="GO:0015074">
    <property type="term" value="P:DNA integration"/>
    <property type="evidence" value="ECO:0007669"/>
    <property type="project" value="InterPro"/>
</dbReference>
<dbReference type="PANTHER" id="PTHR30349">
    <property type="entry name" value="PHAGE INTEGRASE-RELATED"/>
    <property type="match status" value="1"/>
</dbReference>
<dbReference type="SUPFAM" id="SSF56349">
    <property type="entry name" value="DNA breaking-rejoining enzymes"/>
    <property type="match status" value="1"/>
</dbReference>
<proteinExistence type="inferred from homology"/>
<dbReference type="InterPro" id="IPR002104">
    <property type="entry name" value="Integrase_catalytic"/>
</dbReference>
<dbReference type="GO" id="GO:0003677">
    <property type="term" value="F:DNA binding"/>
    <property type="evidence" value="ECO:0007669"/>
    <property type="project" value="UniProtKB-KW"/>
</dbReference>
<sequence>MKAVQPVWQRTQSENLIRHRSGTYYLNAKISGKKVRVSLKTDNLKLAKIARDEVLNKLRSEAEGTALRFKTLGDALNLVEDRAKSTADLKQSTKEFYGHLCAGLRKTFPVDLEASEWSEDEAREWWSKFSKKHSTTHANNALRLITQIGELLVEDGSISKNPAKVLRRKKAKDKAVRPLPSVAVLDSIIESVRSGPSTEAADLIEFLAWSGLRIGEAREVKWEDIGAGWLLVTGGESKTKNHRTRRVPINERLRLLLERRRPSSARGKVFKILTPREALTSACERLGLEHLRVHDLRHWFATHAIEKGVDIPTVSKWLGHLDGGALAMKVYGHLRDEHSLRAAEKLG</sequence>
<evidence type="ECO:0000256" key="2">
    <source>
        <dbReference type="ARBA" id="ARBA00023125"/>
    </source>
</evidence>
<dbReference type="InterPro" id="IPR010998">
    <property type="entry name" value="Integrase_recombinase_N"/>
</dbReference>
<reference evidence="5" key="1">
    <citation type="submission" date="2021-01" db="EMBL/GenBank/DDBJ databases">
        <title>Modified the classification status of verrucomicrobia.</title>
        <authorList>
            <person name="Feng X."/>
        </authorList>
    </citation>
    <scope>NUCLEOTIDE SEQUENCE</scope>
    <source>
        <strain evidence="5">KCTC 22041</strain>
    </source>
</reference>
<feature type="domain" description="Tyr recombinase" evidence="4">
    <location>
        <begin position="178"/>
        <end position="344"/>
    </location>
</feature>
<dbReference type="Gene3D" id="1.10.150.130">
    <property type="match status" value="1"/>
</dbReference>
<dbReference type="InterPro" id="IPR013762">
    <property type="entry name" value="Integrase-like_cat_sf"/>
</dbReference>
<evidence type="ECO:0000256" key="1">
    <source>
        <dbReference type="ARBA" id="ARBA00008857"/>
    </source>
</evidence>
<organism evidence="5 6">
    <name type="scientific">Luteolibacter pohnpeiensis</name>
    <dbReference type="NCBI Taxonomy" id="454153"/>
    <lineage>
        <taxon>Bacteria</taxon>
        <taxon>Pseudomonadati</taxon>
        <taxon>Verrucomicrobiota</taxon>
        <taxon>Verrucomicrobiia</taxon>
        <taxon>Verrucomicrobiales</taxon>
        <taxon>Verrucomicrobiaceae</taxon>
        <taxon>Luteolibacter</taxon>
    </lineage>
</organism>
<dbReference type="CDD" id="cd01189">
    <property type="entry name" value="INT_ICEBs1_C_like"/>
    <property type="match status" value="1"/>
</dbReference>
<keyword evidence="2" id="KW-0238">DNA-binding</keyword>
<dbReference type="RefSeq" id="WP_200266753.1">
    <property type="nucleotide sequence ID" value="NZ_JAENIJ010000001.1"/>
</dbReference>
<evidence type="ECO:0000259" key="4">
    <source>
        <dbReference type="PROSITE" id="PS51898"/>
    </source>
</evidence>
<name>A0A934S796_9BACT</name>
<comment type="caution">
    <text evidence="5">The sequence shown here is derived from an EMBL/GenBank/DDBJ whole genome shotgun (WGS) entry which is preliminary data.</text>
</comment>
<dbReference type="AlphaFoldDB" id="A0A934S796"/>
<dbReference type="PROSITE" id="PS51898">
    <property type="entry name" value="TYR_RECOMBINASE"/>
    <property type="match status" value="1"/>
</dbReference>
<dbReference type="Pfam" id="PF00589">
    <property type="entry name" value="Phage_integrase"/>
    <property type="match status" value="1"/>
</dbReference>
<protein>
    <submittedName>
        <fullName evidence="5">Site-specific integrase</fullName>
    </submittedName>
</protein>
<evidence type="ECO:0000256" key="3">
    <source>
        <dbReference type="ARBA" id="ARBA00023172"/>
    </source>
</evidence>
<dbReference type="InterPro" id="IPR011010">
    <property type="entry name" value="DNA_brk_join_enz"/>
</dbReference>
<dbReference type="PANTHER" id="PTHR30349:SF64">
    <property type="entry name" value="PROPHAGE INTEGRASE INTD-RELATED"/>
    <property type="match status" value="1"/>
</dbReference>
<dbReference type="GO" id="GO:0006310">
    <property type="term" value="P:DNA recombination"/>
    <property type="evidence" value="ECO:0007669"/>
    <property type="project" value="UniProtKB-KW"/>
</dbReference>
<dbReference type="Gene3D" id="1.10.443.10">
    <property type="entry name" value="Intergrase catalytic core"/>
    <property type="match status" value="1"/>
</dbReference>
<accession>A0A934S796</accession>
<dbReference type="Proteomes" id="UP000603141">
    <property type="component" value="Unassembled WGS sequence"/>
</dbReference>